<dbReference type="Gene3D" id="3.30.30.10">
    <property type="entry name" value="Knottin, scorpion toxin-like"/>
    <property type="match status" value="1"/>
</dbReference>
<proteinExistence type="inferred from homology"/>
<name>A0A1J6IMD4_NICAT</name>
<evidence type="ECO:0000256" key="6">
    <source>
        <dbReference type="ARBA" id="ARBA00022821"/>
    </source>
</evidence>
<sequence>MAKYTAFVALIFCLLLVAATEMQMAEGKYCWKKNHKWHGPCHYSYKCSQHCKHWFGAKYGICKKYQWGHKHHHWGKYACYCYSPCH</sequence>
<gene>
    <name evidence="9" type="ORF">A4A49_03467</name>
</gene>
<keyword evidence="10" id="KW-1185">Reference proteome</keyword>
<keyword evidence="7" id="KW-1015">Disulfide bond</keyword>
<dbReference type="Pfam" id="PF25052">
    <property type="entry name" value="AtDEF-like"/>
    <property type="match status" value="1"/>
</dbReference>
<protein>
    <recommendedName>
        <fullName evidence="11">Defensin-like protein 19</fullName>
    </recommendedName>
</protein>
<comment type="subcellular location">
    <subcellularLocation>
        <location evidence="1">Secreted</location>
    </subcellularLocation>
</comment>
<evidence type="ECO:0008006" key="11">
    <source>
        <dbReference type="Google" id="ProtNLM"/>
    </source>
</evidence>
<keyword evidence="5" id="KW-0295">Fungicide</keyword>
<evidence type="ECO:0000256" key="2">
    <source>
        <dbReference type="ARBA" id="ARBA00006722"/>
    </source>
</evidence>
<evidence type="ECO:0000256" key="7">
    <source>
        <dbReference type="ARBA" id="ARBA00023157"/>
    </source>
</evidence>
<dbReference type="SUPFAM" id="SSF57095">
    <property type="entry name" value="Scorpion toxin-like"/>
    <property type="match status" value="1"/>
</dbReference>
<keyword evidence="6" id="KW-0611">Plant defense</keyword>
<dbReference type="GO" id="GO:0031640">
    <property type="term" value="P:killing of cells of another organism"/>
    <property type="evidence" value="ECO:0007669"/>
    <property type="project" value="UniProtKB-KW"/>
</dbReference>
<evidence type="ECO:0000256" key="4">
    <source>
        <dbReference type="ARBA" id="ARBA00022529"/>
    </source>
</evidence>
<comment type="similarity">
    <text evidence="2">Belongs to the DEFL family.</text>
</comment>
<dbReference type="PANTHER" id="PTHR33147">
    <property type="entry name" value="DEFENSIN-LIKE PROTEIN 1"/>
    <property type="match status" value="1"/>
</dbReference>
<dbReference type="Proteomes" id="UP000187609">
    <property type="component" value="Unassembled WGS sequence"/>
</dbReference>
<comment type="caution">
    <text evidence="9">The sequence shown here is derived from an EMBL/GenBank/DDBJ whole genome shotgun (WGS) entry which is preliminary data.</text>
</comment>
<dbReference type="AlphaFoldDB" id="A0A1J6IMD4"/>
<accession>A0A1J6IMD4</accession>
<keyword evidence="8" id="KW-0732">Signal</keyword>
<keyword evidence="3" id="KW-0964">Secreted</keyword>
<dbReference type="GO" id="GO:0050832">
    <property type="term" value="P:defense response to fungus"/>
    <property type="evidence" value="ECO:0007669"/>
    <property type="project" value="UniProtKB-KW"/>
</dbReference>
<dbReference type="InterPro" id="IPR010851">
    <property type="entry name" value="DEFL"/>
</dbReference>
<evidence type="ECO:0000256" key="3">
    <source>
        <dbReference type="ARBA" id="ARBA00022525"/>
    </source>
</evidence>
<evidence type="ECO:0000313" key="9">
    <source>
        <dbReference type="EMBL" id="OIT05420.1"/>
    </source>
</evidence>
<dbReference type="PANTHER" id="PTHR33147:SF154">
    <property type="entry name" value="DEFENSIN-LIKE PROTEIN 19"/>
    <property type="match status" value="1"/>
</dbReference>
<dbReference type="EMBL" id="MJEQ01037184">
    <property type="protein sequence ID" value="OIT05420.1"/>
    <property type="molecule type" value="Genomic_DNA"/>
</dbReference>
<dbReference type="Gramene" id="OIT05420">
    <property type="protein sequence ID" value="OIT05420"/>
    <property type="gene ID" value="A4A49_03467"/>
</dbReference>
<dbReference type="GO" id="GO:0005576">
    <property type="term" value="C:extracellular region"/>
    <property type="evidence" value="ECO:0007669"/>
    <property type="project" value="UniProtKB-SubCell"/>
</dbReference>
<reference evidence="9" key="1">
    <citation type="submission" date="2016-11" db="EMBL/GenBank/DDBJ databases">
        <title>The genome of Nicotiana attenuata.</title>
        <authorList>
            <person name="Xu S."/>
            <person name="Brockmoeller T."/>
            <person name="Gaquerel E."/>
            <person name="Navarro A."/>
            <person name="Kuhl H."/>
            <person name="Gase K."/>
            <person name="Ling Z."/>
            <person name="Zhou W."/>
            <person name="Kreitzer C."/>
            <person name="Stanke M."/>
            <person name="Tang H."/>
            <person name="Lyons E."/>
            <person name="Pandey P."/>
            <person name="Pandey S.P."/>
            <person name="Timmermann B."/>
            <person name="Baldwin I.T."/>
        </authorList>
    </citation>
    <scope>NUCLEOTIDE SEQUENCE [LARGE SCALE GENOMIC DNA]</scope>
    <source>
        <strain evidence="9">UT</strain>
    </source>
</reference>
<evidence type="ECO:0000313" key="10">
    <source>
        <dbReference type="Proteomes" id="UP000187609"/>
    </source>
</evidence>
<dbReference type="SMR" id="A0A1J6IMD4"/>
<feature type="signal peptide" evidence="8">
    <location>
        <begin position="1"/>
        <end position="19"/>
    </location>
</feature>
<organism evidence="9 10">
    <name type="scientific">Nicotiana attenuata</name>
    <name type="common">Coyote tobacco</name>
    <dbReference type="NCBI Taxonomy" id="49451"/>
    <lineage>
        <taxon>Eukaryota</taxon>
        <taxon>Viridiplantae</taxon>
        <taxon>Streptophyta</taxon>
        <taxon>Embryophyta</taxon>
        <taxon>Tracheophyta</taxon>
        <taxon>Spermatophyta</taxon>
        <taxon>Magnoliopsida</taxon>
        <taxon>eudicotyledons</taxon>
        <taxon>Gunneridae</taxon>
        <taxon>Pentapetalae</taxon>
        <taxon>asterids</taxon>
        <taxon>lamiids</taxon>
        <taxon>Solanales</taxon>
        <taxon>Solanaceae</taxon>
        <taxon>Nicotianoideae</taxon>
        <taxon>Nicotianeae</taxon>
        <taxon>Nicotiana</taxon>
    </lineage>
</organism>
<evidence type="ECO:0000256" key="8">
    <source>
        <dbReference type="SAM" id="SignalP"/>
    </source>
</evidence>
<keyword evidence="4" id="KW-0929">Antimicrobial</keyword>
<feature type="chain" id="PRO_5012001075" description="Defensin-like protein 19" evidence="8">
    <location>
        <begin position="20"/>
        <end position="86"/>
    </location>
</feature>
<dbReference type="OMA" id="NYACYCY"/>
<dbReference type="InterPro" id="IPR036574">
    <property type="entry name" value="Scorpion_toxin-like_sf"/>
</dbReference>
<evidence type="ECO:0000256" key="1">
    <source>
        <dbReference type="ARBA" id="ARBA00004613"/>
    </source>
</evidence>
<evidence type="ECO:0000256" key="5">
    <source>
        <dbReference type="ARBA" id="ARBA00022577"/>
    </source>
</evidence>